<keyword evidence="1" id="KW-0732">Signal</keyword>
<protein>
    <submittedName>
        <fullName evidence="2">Putative quorum-sensing-regulated virulence factor</fullName>
    </submittedName>
</protein>
<dbReference type="RefSeq" id="WP_090271931.1">
    <property type="nucleotide sequence ID" value="NZ_LT629748.1"/>
</dbReference>
<feature type="signal peptide" evidence="1">
    <location>
        <begin position="1"/>
        <end position="18"/>
    </location>
</feature>
<accession>A0A1H1MAB0</accession>
<reference evidence="3" key="1">
    <citation type="submission" date="2016-10" db="EMBL/GenBank/DDBJ databases">
        <authorList>
            <person name="Varghese N."/>
            <person name="Submissions S."/>
        </authorList>
    </citation>
    <scope>NUCLEOTIDE SEQUENCE [LARGE SCALE GENOMIC DNA]</scope>
    <source>
        <strain evidence="3">2SM5</strain>
    </source>
</reference>
<proteinExistence type="predicted"/>
<dbReference type="InterPro" id="IPR025203">
    <property type="entry name" value="QSregVF"/>
</dbReference>
<dbReference type="Gene3D" id="3.30.300.250">
    <property type="match status" value="1"/>
</dbReference>
<keyword evidence="3" id="KW-1185">Reference proteome</keyword>
<feature type="chain" id="PRO_5009254290" evidence="1">
    <location>
        <begin position="19"/>
        <end position="132"/>
    </location>
</feature>
<evidence type="ECO:0000256" key="1">
    <source>
        <dbReference type="SAM" id="SignalP"/>
    </source>
</evidence>
<evidence type="ECO:0000313" key="2">
    <source>
        <dbReference type="EMBL" id="SDR83512.1"/>
    </source>
</evidence>
<dbReference type="STRING" id="797277.SAMN05216198_0552"/>
<evidence type="ECO:0000313" key="3">
    <source>
        <dbReference type="Proteomes" id="UP000243426"/>
    </source>
</evidence>
<dbReference type="Proteomes" id="UP000243426">
    <property type="component" value="Chromosome I"/>
</dbReference>
<organism evidence="2 3">
    <name type="scientific">Halopseudomonas litoralis</name>
    <dbReference type="NCBI Taxonomy" id="797277"/>
    <lineage>
        <taxon>Bacteria</taxon>
        <taxon>Pseudomonadati</taxon>
        <taxon>Pseudomonadota</taxon>
        <taxon>Gammaproteobacteria</taxon>
        <taxon>Pseudomonadales</taxon>
        <taxon>Pseudomonadaceae</taxon>
        <taxon>Halopseudomonas</taxon>
    </lineage>
</organism>
<name>A0A1H1MAB0_9GAMM</name>
<dbReference type="AlphaFoldDB" id="A0A1H1MAB0"/>
<gene>
    <name evidence="2" type="ORF">SAMN05216198_0552</name>
</gene>
<sequence>MRYLIVLTALLIAMPTQAVSLRDSRLEETLRNVAQQSSKDTPRQVNANIIDEGFSTEGRELINHLTVDSEYAARMQGDPLVVRSQLQSSVCADQRFRRLLDMGATLTYHFALADSSQPVLTQSFVADHCQSM</sequence>
<dbReference type="OrthoDB" id="7021208at2"/>
<dbReference type="Pfam" id="PF13652">
    <property type="entry name" value="QSregVF"/>
    <property type="match status" value="1"/>
</dbReference>
<dbReference type="EMBL" id="LT629748">
    <property type="protein sequence ID" value="SDR83512.1"/>
    <property type="molecule type" value="Genomic_DNA"/>
</dbReference>